<organism evidence="3 4">
    <name type="scientific">Quercus suber</name>
    <name type="common">Cork oak</name>
    <dbReference type="NCBI Taxonomy" id="58331"/>
    <lineage>
        <taxon>Eukaryota</taxon>
        <taxon>Viridiplantae</taxon>
        <taxon>Streptophyta</taxon>
        <taxon>Embryophyta</taxon>
        <taxon>Tracheophyta</taxon>
        <taxon>Spermatophyta</taxon>
        <taxon>Magnoliopsida</taxon>
        <taxon>eudicotyledons</taxon>
        <taxon>Gunneridae</taxon>
        <taxon>Pentapetalae</taxon>
        <taxon>rosids</taxon>
        <taxon>fabids</taxon>
        <taxon>Fagales</taxon>
        <taxon>Fagaceae</taxon>
        <taxon>Quercus</taxon>
    </lineage>
</organism>
<dbReference type="InterPro" id="IPR036397">
    <property type="entry name" value="RNaseH_sf"/>
</dbReference>
<dbReference type="Proteomes" id="UP000237347">
    <property type="component" value="Unassembled WGS sequence"/>
</dbReference>
<accession>A0AAW0JNI2</accession>
<evidence type="ECO:0000259" key="2">
    <source>
        <dbReference type="Pfam" id="PF13456"/>
    </source>
</evidence>
<evidence type="ECO:0000313" key="3">
    <source>
        <dbReference type="EMBL" id="KAK7828315.1"/>
    </source>
</evidence>
<keyword evidence="1" id="KW-0812">Transmembrane</keyword>
<feature type="domain" description="RNase H type-1" evidence="2">
    <location>
        <begin position="3"/>
        <end position="64"/>
    </location>
</feature>
<keyword evidence="1" id="KW-1133">Transmembrane helix</keyword>
<keyword evidence="1" id="KW-0472">Membrane</keyword>
<sequence>MNLEAIEIEVDAKAIVDLTANGNNSDNFISSLIDDCKTLPSWIPHKKIGHCFKKSNKCADALAKIGTSQFVDLVFFFFFLMPLP</sequence>
<dbReference type="Pfam" id="PF13456">
    <property type="entry name" value="RVT_3"/>
    <property type="match status" value="1"/>
</dbReference>
<reference evidence="3 4" key="1">
    <citation type="journal article" date="2018" name="Sci. Data">
        <title>The draft genome sequence of cork oak.</title>
        <authorList>
            <person name="Ramos A.M."/>
            <person name="Usie A."/>
            <person name="Barbosa P."/>
            <person name="Barros P.M."/>
            <person name="Capote T."/>
            <person name="Chaves I."/>
            <person name="Simoes F."/>
            <person name="Abreu I."/>
            <person name="Carrasquinho I."/>
            <person name="Faro C."/>
            <person name="Guimaraes J.B."/>
            <person name="Mendonca D."/>
            <person name="Nobrega F."/>
            <person name="Rodrigues L."/>
            <person name="Saibo N.J.M."/>
            <person name="Varela M.C."/>
            <person name="Egas C."/>
            <person name="Matos J."/>
            <person name="Miguel C.M."/>
            <person name="Oliveira M.M."/>
            <person name="Ricardo C.P."/>
            <person name="Goncalves S."/>
        </authorList>
    </citation>
    <scope>NUCLEOTIDE SEQUENCE [LARGE SCALE GENOMIC DNA]</scope>
    <source>
        <strain evidence="4">cv. HL8</strain>
    </source>
</reference>
<dbReference type="GO" id="GO:0004523">
    <property type="term" value="F:RNA-DNA hybrid ribonuclease activity"/>
    <property type="evidence" value="ECO:0007669"/>
    <property type="project" value="InterPro"/>
</dbReference>
<gene>
    <name evidence="3" type="ORF">CFP56_030383</name>
</gene>
<name>A0AAW0JNI2_QUESU</name>
<dbReference type="Gene3D" id="3.30.420.10">
    <property type="entry name" value="Ribonuclease H-like superfamily/Ribonuclease H"/>
    <property type="match status" value="1"/>
</dbReference>
<comment type="caution">
    <text evidence="3">The sequence shown here is derived from an EMBL/GenBank/DDBJ whole genome shotgun (WGS) entry which is preliminary data.</text>
</comment>
<protein>
    <recommendedName>
        <fullName evidence="2">RNase H type-1 domain-containing protein</fullName>
    </recommendedName>
</protein>
<keyword evidence="4" id="KW-1185">Reference proteome</keyword>
<dbReference type="GO" id="GO:0003676">
    <property type="term" value="F:nucleic acid binding"/>
    <property type="evidence" value="ECO:0007669"/>
    <property type="project" value="InterPro"/>
</dbReference>
<evidence type="ECO:0000313" key="4">
    <source>
        <dbReference type="Proteomes" id="UP000237347"/>
    </source>
</evidence>
<feature type="transmembrane region" description="Helical" evidence="1">
    <location>
        <begin position="61"/>
        <end position="81"/>
    </location>
</feature>
<dbReference type="AlphaFoldDB" id="A0AAW0JNI2"/>
<dbReference type="EMBL" id="PKMF04000506">
    <property type="protein sequence ID" value="KAK7828315.1"/>
    <property type="molecule type" value="Genomic_DNA"/>
</dbReference>
<proteinExistence type="predicted"/>
<dbReference type="InterPro" id="IPR002156">
    <property type="entry name" value="RNaseH_domain"/>
</dbReference>
<evidence type="ECO:0000256" key="1">
    <source>
        <dbReference type="SAM" id="Phobius"/>
    </source>
</evidence>